<dbReference type="GO" id="GO:0016705">
    <property type="term" value="F:oxidoreductase activity, acting on paired donors, with incorporation or reduction of molecular oxygen"/>
    <property type="evidence" value="ECO:0007669"/>
    <property type="project" value="InterPro"/>
</dbReference>
<name>A0A1A6FYL5_NEOLE</name>
<keyword evidence="3" id="KW-1185">Reference proteome</keyword>
<accession>A0A1A6FYL5</accession>
<dbReference type="SUPFAM" id="SSF48264">
    <property type="entry name" value="Cytochrome P450"/>
    <property type="match status" value="1"/>
</dbReference>
<evidence type="ECO:0000256" key="1">
    <source>
        <dbReference type="ARBA" id="ARBA00010617"/>
    </source>
</evidence>
<dbReference type="GO" id="GO:0005506">
    <property type="term" value="F:iron ion binding"/>
    <property type="evidence" value="ECO:0007669"/>
    <property type="project" value="InterPro"/>
</dbReference>
<evidence type="ECO:0000313" key="2">
    <source>
        <dbReference type="EMBL" id="OBS59001.1"/>
    </source>
</evidence>
<dbReference type="GO" id="GO:0004497">
    <property type="term" value="F:monooxygenase activity"/>
    <property type="evidence" value="ECO:0007669"/>
    <property type="project" value="InterPro"/>
</dbReference>
<sequence length="59" mass="6533">KRICLGEGIARNELFLFFTTILQNFSVSSSVAPKDIDLSPKESGIGKVPQTYQISFLAR</sequence>
<gene>
    <name evidence="2" type="ORF">A6R68_09874</name>
</gene>
<dbReference type="OrthoDB" id="2789670at2759"/>
<dbReference type="Proteomes" id="UP000092124">
    <property type="component" value="Unassembled WGS sequence"/>
</dbReference>
<protein>
    <submittedName>
        <fullName evidence="2">Uncharacterized protein</fullName>
    </submittedName>
</protein>
<reference evidence="2 3" key="1">
    <citation type="submission" date="2016-06" db="EMBL/GenBank/DDBJ databases">
        <title>The Draft Genome Sequence and Annotation of the Desert Woodrat Neotoma lepida.</title>
        <authorList>
            <person name="Campbell M."/>
            <person name="Oakeson K.F."/>
            <person name="Yandell M."/>
            <person name="Halpert J.R."/>
            <person name="Dearing D."/>
        </authorList>
    </citation>
    <scope>NUCLEOTIDE SEQUENCE [LARGE SCALE GENOMIC DNA]</scope>
    <source>
        <strain evidence="2">417</strain>
        <tissue evidence="2">Liver</tissue>
    </source>
</reference>
<proteinExistence type="inferred from homology"/>
<dbReference type="Gene3D" id="1.10.630.10">
    <property type="entry name" value="Cytochrome P450"/>
    <property type="match status" value="1"/>
</dbReference>
<dbReference type="InterPro" id="IPR036396">
    <property type="entry name" value="Cyt_P450_sf"/>
</dbReference>
<dbReference type="AlphaFoldDB" id="A0A1A6FYL5"/>
<comment type="caution">
    <text evidence="2">The sequence shown here is derived from an EMBL/GenBank/DDBJ whole genome shotgun (WGS) entry which is preliminary data.</text>
</comment>
<organism evidence="2 3">
    <name type="scientific">Neotoma lepida</name>
    <name type="common">Desert woodrat</name>
    <dbReference type="NCBI Taxonomy" id="56216"/>
    <lineage>
        <taxon>Eukaryota</taxon>
        <taxon>Metazoa</taxon>
        <taxon>Chordata</taxon>
        <taxon>Craniata</taxon>
        <taxon>Vertebrata</taxon>
        <taxon>Euteleostomi</taxon>
        <taxon>Mammalia</taxon>
        <taxon>Eutheria</taxon>
        <taxon>Euarchontoglires</taxon>
        <taxon>Glires</taxon>
        <taxon>Rodentia</taxon>
        <taxon>Myomorpha</taxon>
        <taxon>Muroidea</taxon>
        <taxon>Cricetidae</taxon>
        <taxon>Neotominae</taxon>
        <taxon>Neotoma</taxon>
    </lineage>
</organism>
<dbReference type="InterPro" id="IPR001128">
    <property type="entry name" value="Cyt_P450"/>
</dbReference>
<dbReference type="STRING" id="56216.A0A1A6FYL5"/>
<comment type="similarity">
    <text evidence="1">Belongs to the cytochrome P450 family.</text>
</comment>
<dbReference type="Pfam" id="PF00067">
    <property type="entry name" value="p450"/>
    <property type="match status" value="1"/>
</dbReference>
<dbReference type="GO" id="GO:0020037">
    <property type="term" value="F:heme binding"/>
    <property type="evidence" value="ECO:0007669"/>
    <property type="project" value="InterPro"/>
</dbReference>
<dbReference type="EMBL" id="LZPO01109405">
    <property type="protein sequence ID" value="OBS59001.1"/>
    <property type="molecule type" value="Genomic_DNA"/>
</dbReference>
<evidence type="ECO:0000313" key="3">
    <source>
        <dbReference type="Proteomes" id="UP000092124"/>
    </source>
</evidence>
<feature type="non-terminal residue" evidence="2">
    <location>
        <position position="1"/>
    </location>
</feature>